<feature type="transmembrane region" description="Helical" evidence="1">
    <location>
        <begin position="235"/>
        <end position="253"/>
    </location>
</feature>
<feature type="transmembrane region" description="Helical" evidence="1">
    <location>
        <begin position="274"/>
        <end position="292"/>
    </location>
</feature>
<feature type="transmembrane region" description="Helical" evidence="1">
    <location>
        <begin position="524"/>
        <end position="543"/>
    </location>
</feature>
<feature type="transmembrane region" description="Helical" evidence="1">
    <location>
        <begin position="449"/>
        <end position="469"/>
    </location>
</feature>
<feature type="transmembrane region" description="Helical" evidence="1">
    <location>
        <begin position="549"/>
        <end position="572"/>
    </location>
</feature>
<evidence type="ECO:0000256" key="1">
    <source>
        <dbReference type="SAM" id="Phobius"/>
    </source>
</evidence>
<feature type="transmembrane region" description="Helical" evidence="1">
    <location>
        <begin position="128"/>
        <end position="149"/>
    </location>
</feature>
<feature type="transmembrane region" description="Helical" evidence="1">
    <location>
        <begin position="361"/>
        <end position="380"/>
    </location>
</feature>
<keyword evidence="1" id="KW-1133">Transmembrane helix</keyword>
<dbReference type="InterPro" id="IPR002656">
    <property type="entry name" value="Acyl_transf_3_dom"/>
</dbReference>
<keyword evidence="1" id="KW-0812">Transmembrane</keyword>
<dbReference type="AlphaFoldDB" id="A0AAG5DBX6"/>
<reference evidence="3" key="1">
    <citation type="submission" date="2024-04" db="UniProtKB">
        <authorList>
            <consortium name="EnsemblMetazoa"/>
        </authorList>
    </citation>
    <scope>IDENTIFICATION</scope>
    <source>
        <strain evidence="3">EBRO</strain>
    </source>
</reference>
<proteinExistence type="predicted"/>
<name>A0AAG5DBX6_ANOAO</name>
<feature type="domain" description="Acyltransferase 3" evidence="2">
    <location>
        <begin position="183"/>
        <end position="573"/>
    </location>
</feature>
<accession>A0AAG5DBX6</accession>
<dbReference type="PANTHER" id="PTHR11161">
    <property type="entry name" value="O-ACYLTRANSFERASE"/>
    <property type="match status" value="1"/>
</dbReference>
<evidence type="ECO:0000313" key="4">
    <source>
        <dbReference type="Proteomes" id="UP000075880"/>
    </source>
</evidence>
<dbReference type="PANTHER" id="PTHR11161:SF22">
    <property type="entry name" value="ACYLTRANSFERASE 3 DOMAIN-CONTAINING PROTEIN-RELATED"/>
    <property type="match status" value="1"/>
</dbReference>
<feature type="transmembrane region" description="Helical" evidence="1">
    <location>
        <begin position="408"/>
        <end position="429"/>
    </location>
</feature>
<evidence type="ECO:0000259" key="2">
    <source>
        <dbReference type="Pfam" id="PF01757"/>
    </source>
</evidence>
<organism evidence="3 4">
    <name type="scientific">Anopheles atroparvus</name>
    <name type="common">European mosquito</name>
    <dbReference type="NCBI Taxonomy" id="41427"/>
    <lineage>
        <taxon>Eukaryota</taxon>
        <taxon>Metazoa</taxon>
        <taxon>Ecdysozoa</taxon>
        <taxon>Arthropoda</taxon>
        <taxon>Hexapoda</taxon>
        <taxon>Insecta</taxon>
        <taxon>Pterygota</taxon>
        <taxon>Neoptera</taxon>
        <taxon>Endopterygota</taxon>
        <taxon>Diptera</taxon>
        <taxon>Nematocera</taxon>
        <taxon>Culicoidea</taxon>
        <taxon>Culicidae</taxon>
        <taxon>Anophelinae</taxon>
        <taxon>Anopheles</taxon>
    </lineage>
</organism>
<dbReference type="Proteomes" id="UP000075880">
    <property type="component" value="Unassembled WGS sequence"/>
</dbReference>
<dbReference type="InterPro" id="IPR052728">
    <property type="entry name" value="O2_lipid_transport_reg"/>
</dbReference>
<dbReference type="GO" id="GO:0016747">
    <property type="term" value="F:acyltransferase activity, transferring groups other than amino-acyl groups"/>
    <property type="evidence" value="ECO:0007669"/>
    <property type="project" value="InterPro"/>
</dbReference>
<feature type="transmembrane region" description="Helical" evidence="1">
    <location>
        <begin position="481"/>
        <end position="503"/>
    </location>
</feature>
<dbReference type="Pfam" id="PF01757">
    <property type="entry name" value="Acyl_transf_3"/>
    <property type="match status" value="1"/>
</dbReference>
<sequence length="609" mass="70007">MIFFVCATASPFTKLPQIYQYDDFSLCRRRYTEFVYCVATAKLLPDETKRLWNVISLVTSNRRNFPRDKLERGLCLNDYHVGVIDDRRVESIVSAHLAGQIYTKYGLHISTEIDSCWKNTSMVQKTTFGEMVFVCISLFLIILTIYATWKEPAAATRGVLIESFAFQQNWHRFTKASGPDSLPFLEGLRAIGMLTILVVHSQLPMIRMPVKNPEDFEAQTNHFVFPLFNSGNTHMIQFFFALGGMVFGLSCLNHFEKCRTFHGAYFIEKLVRRLIRILPAYGFVILYHATWYKRVKRGPLEFKFNDYCSSNWWTNVLFVNNYVRPTEPCLQYGWYLGADMQLFLIGCMLLLFVWRFPQMTRTVAASMAISALSIPAYVIYTESTSATMTFDMRHALAELRTYDHFIKYYLPSHTNVSGYFFGVIAAMLYKTLDGRDQQSRFRLILQRTLSLCSIVLFGLNAFTMILPSLNINPRMSLFHALYGSLLKASWGWCYGVLFLVLALKSKSLLVDVLSHSCMQCLAKLSYCVYIVQYSVIYGMYTNFPIPIKYGAFNLVILTSALVLLSLLTAFLLHMAVESPVVHLGNKLLKYFAEKETLSNGPQYKQLKNL</sequence>
<keyword evidence="4" id="KW-1185">Reference proteome</keyword>
<evidence type="ECO:0000313" key="3">
    <source>
        <dbReference type="EnsemblMetazoa" id="ENSAATROPP008752"/>
    </source>
</evidence>
<keyword evidence="1" id="KW-0472">Membrane</keyword>
<feature type="transmembrane region" description="Helical" evidence="1">
    <location>
        <begin position="332"/>
        <end position="354"/>
    </location>
</feature>
<dbReference type="EnsemblMetazoa" id="ENSAATROPT009668">
    <property type="protein sequence ID" value="ENSAATROPP008752"/>
    <property type="gene ID" value="ENSAATROPG007879"/>
</dbReference>
<protein>
    <recommendedName>
        <fullName evidence="2">Acyltransferase 3 domain-containing protein</fullName>
    </recommendedName>
</protein>